<dbReference type="OMA" id="TIEDRMH"/>
<dbReference type="OrthoDB" id="2943660at2759"/>
<dbReference type="InParanoid" id="I2GYW2"/>
<dbReference type="SUPFAM" id="SSF57701">
    <property type="entry name" value="Zn2/Cys6 DNA-binding domain"/>
    <property type="match status" value="1"/>
</dbReference>
<feature type="transmembrane region" description="Helical" evidence="7">
    <location>
        <begin position="700"/>
        <end position="727"/>
    </location>
</feature>
<evidence type="ECO:0000259" key="8">
    <source>
        <dbReference type="PROSITE" id="PS50048"/>
    </source>
</evidence>
<keyword evidence="3" id="KW-0805">Transcription regulation</keyword>
<feature type="transmembrane region" description="Helical" evidence="7">
    <location>
        <begin position="599"/>
        <end position="619"/>
    </location>
</feature>
<evidence type="ECO:0000313" key="9">
    <source>
        <dbReference type="EMBL" id="CCH59314.1"/>
    </source>
</evidence>
<evidence type="ECO:0000256" key="2">
    <source>
        <dbReference type="ARBA" id="ARBA00022833"/>
    </source>
</evidence>
<keyword evidence="5" id="KW-0804">Transcription</keyword>
<keyword evidence="10" id="KW-1185">Reference proteome</keyword>
<dbReference type="GO" id="GO:0005634">
    <property type="term" value="C:nucleus"/>
    <property type="evidence" value="ECO:0007669"/>
    <property type="project" value="TreeGrafter"/>
</dbReference>
<dbReference type="GO" id="GO:0000981">
    <property type="term" value="F:DNA-binding transcription factor activity, RNA polymerase II-specific"/>
    <property type="evidence" value="ECO:0007669"/>
    <property type="project" value="InterPro"/>
</dbReference>
<dbReference type="Gene3D" id="4.10.240.10">
    <property type="entry name" value="Zn(2)-C6 fungal-type DNA-binding domain"/>
    <property type="match status" value="1"/>
</dbReference>
<dbReference type="GeneID" id="14493983"/>
<keyword evidence="7" id="KW-0812">Transmembrane</keyword>
<dbReference type="InterPro" id="IPR036864">
    <property type="entry name" value="Zn2-C6_fun-type_DNA-bd_sf"/>
</dbReference>
<sequence length="777" mass="90830">MKYKNSNKSRISRVCNSCRIQKLKCDRERPSCKRCLKNKRPCYYDTSSPVLILNSVNIPLGNDRLIEMTSKDFPTISNEKSKSTTSENYSIFQSHDLNLNYNVSLWNARDMYVSQGPSTYLDFPYGPHSIAQYDPFSRIFCSCTHGTVLADLQNKLDRISLSNNITTMDSNTDSINPGEIISPLQFLKEAITHWAKNTNRNITNQLPPEYFNTIYTIEDRINPKLMSTIQELIQKVELLLPNMQNISIILLYFYENVYPFYPLIEIPTFENNLKEILEFQTNGYYKIIINKEDIRRKIETLVLFLLIIVISLRDPKFGLDNDQTMHPIQLANNIMIISEKLLSLLNGFKFTSENALACLLYSYISEYLNPGNDEMHVTHNGILILKCLTELAITLGLHEEPSQFSRYKADTFSTHSYFRLRYKLWLGIQTLRMLMITADGGCTILDQLYLENYFSNRDDLLDFPFGYMMSMSEFEKKLFELQKDKYQVHIKLTRLMNHCNKSSRTQNLIEISENINNLGAFISQKFPLPDASQPILATNIFVEEWRGAKFKFEEIKMVETLKVNILYLSSVLSIYNTLMFHFERNITENEERNEKFYHFYLVKGFGCYLELLTLILQYFENEFSPYTKINYEYSLNKGITFLMIKLWIAQLSYILRFSRKNEILINQLADSRYSEIHSKLENERAIVSYMIDSISSHMGLICILITAKFGYCYIGCSQVILMINYFLYLVNNSYLGQIQNAYWTNVINHTQISTKIVDKMNLKWGLSASNTNFIEKY</sequence>
<dbReference type="PANTHER" id="PTHR31069:SF29">
    <property type="entry name" value="OLEATE-ACTIVATED TRANSCRIPTION FACTOR 1-RELATED"/>
    <property type="match status" value="1"/>
</dbReference>
<name>I2GYW2_HENB6</name>
<accession>I2GYW2</accession>
<gene>
    <name evidence="9" type="primary">TBLA0B04800</name>
    <name evidence="9" type="ORF">TBLA_0B04800</name>
</gene>
<dbReference type="PANTHER" id="PTHR31069">
    <property type="entry name" value="OLEATE-ACTIVATED TRANSCRIPTION FACTOR 1-RELATED"/>
    <property type="match status" value="1"/>
</dbReference>
<dbReference type="PROSITE" id="PS50048">
    <property type="entry name" value="ZN2_CY6_FUNGAL_2"/>
    <property type="match status" value="1"/>
</dbReference>
<organism evidence="9 10">
    <name type="scientific">Henningerozyma blattae (strain ATCC 34711 / CBS 6284 / DSM 70876 / NBRC 10599 / NRRL Y-10934 / UCD 77-7)</name>
    <name type="common">Yeast</name>
    <name type="synonym">Tetrapisispora blattae</name>
    <dbReference type="NCBI Taxonomy" id="1071380"/>
    <lineage>
        <taxon>Eukaryota</taxon>
        <taxon>Fungi</taxon>
        <taxon>Dikarya</taxon>
        <taxon>Ascomycota</taxon>
        <taxon>Saccharomycotina</taxon>
        <taxon>Saccharomycetes</taxon>
        <taxon>Saccharomycetales</taxon>
        <taxon>Saccharomycetaceae</taxon>
        <taxon>Henningerozyma</taxon>
    </lineage>
</organism>
<evidence type="ECO:0000256" key="4">
    <source>
        <dbReference type="ARBA" id="ARBA00023125"/>
    </source>
</evidence>
<evidence type="ECO:0000256" key="5">
    <source>
        <dbReference type="ARBA" id="ARBA00023163"/>
    </source>
</evidence>
<dbReference type="EMBL" id="HE806317">
    <property type="protein sequence ID" value="CCH59314.1"/>
    <property type="molecule type" value="Genomic_DNA"/>
</dbReference>
<proteinExistence type="predicted"/>
<dbReference type="Pfam" id="PF00172">
    <property type="entry name" value="Zn_clus"/>
    <property type="match status" value="1"/>
</dbReference>
<evidence type="ECO:0000313" key="10">
    <source>
        <dbReference type="Proteomes" id="UP000002866"/>
    </source>
</evidence>
<dbReference type="CDD" id="cd12148">
    <property type="entry name" value="fungal_TF_MHR"/>
    <property type="match status" value="1"/>
</dbReference>
<protein>
    <recommendedName>
        <fullName evidence="8">Zn(2)-C6 fungal-type domain-containing protein</fullName>
    </recommendedName>
</protein>
<feature type="transmembrane region" description="Helical" evidence="7">
    <location>
        <begin position="639"/>
        <end position="655"/>
    </location>
</feature>
<dbReference type="HOGENOM" id="CLU_015392_0_0_1"/>
<evidence type="ECO:0000256" key="1">
    <source>
        <dbReference type="ARBA" id="ARBA00022723"/>
    </source>
</evidence>
<dbReference type="KEGG" id="tbl:TBLA_0B04800"/>
<feature type="domain" description="Zn(2)-C6 fungal-type" evidence="8">
    <location>
        <begin position="14"/>
        <end position="44"/>
    </location>
</feature>
<keyword evidence="2" id="KW-0862">Zinc</keyword>
<dbReference type="InterPro" id="IPR050675">
    <property type="entry name" value="OAF3"/>
</dbReference>
<dbReference type="Proteomes" id="UP000002866">
    <property type="component" value="Chromosome 2"/>
</dbReference>
<keyword evidence="4" id="KW-0238">DNA-binding</keyword>
<reference evidence="9 10" key="1">
    <citation type="journal article" date="2011" name="Proc. Natl. Acad. Sci. U.S.A.">
        <title>Evolutionary erosion of yeast sex chromosomes by mating-type switching accidents.</title>
        <authorList>
            <person name="Gordon J.L."/>
            <person name="Armisen D."/>
            <person name="Proux-Wera E."/>
            <person name="Oheigeartaigh S.S."/>
            <person name="Byrne K.P."/>
            <person name="Wolfe K.H."/>
        </authorList>
    </citation>
    <scope>NUCLEOTIDE SEQUENCE [LARGE SCALE GENOMIC DNA]</scope>
    <source>
        <strain evidence="10">ATCC 34711 / CBS 6284 / DSM 70876 / NBRC 10599 / NRRL Y-10934 / UCD 77-7</strain>
    </source>
</reference>
<dbReference type="GO" id="GO:0045944">
    <property type="term" value="P:positive regulation of transcription by RNA polymerase II"/>
    <property type="evidence" value="ECO:0007669"/>
    <property type="project" value="TreeGrafter"/>
</dbReference>
<dbReference type="SMART" id="SM00066">
    <property type="entry name" value="GAL4"/>
    <property type="match status" value="1"/>
</dbReference>
<dbReference type="RefSeq" id="XP_004178833.1">
    <property type="nucleotide sequence ID" value="XM_004178785.1"/>
</dbReference>
<feature type="transmembrane region" description="Helical" evidence="7">
    <location>
        <begin position="561"/>
        <end position="578"/>
    </location>
</feature>
<dbReference type="GO" id="GO:0008270">
    <property type="term" value="F:zinc ion binding"/>
    <property type="evidence" value="ECO:0007669"/>
    <property type="project" value="InterPro"/>
</dbReference>
<keyword evidence="1" id="KW-0479">Metal-binding</keyword>
<evidence type="ECO:0000256" key="3">
    <source>
        <dbReference type="ARBA" id="ARBA00023015"/>
    </source>
</evidence>
<evidence type="ECO:0000256" key="7">
    <source>
        <dbReference type="SAM" id="Phobius"/>
    </source>
</evidence>
<dbReference type="InterPro" id="IPR001138">
    <property type="entry name" value="Zn2Cys6_DnaBD"/>
</dbReference>
<keyword evidence="7" id="KW-1133">Transmembrane helix</keyword>
<evidence type="ECO:0000256" key="6">
    <source>
        <dbReference type="ARBA" id="ARBA00023242"/>
    </source>
</evidence>
<dbReference type="CDD" id="cd00067">
    <property type="entry name" value="GAL4"/>
    <property type="match status" value="1"/>
</dbReference>
<dbReference type="PROSITE" id="PS00463">
    <property type="entry name" value="ZN2_CY6_FUNGAL_1"/>
    <property type="match status" value="1"/>
</dbReference>
<keyword evidence="6" id="KW-0539">Nucleus</keyword>
<dbReference type="eggNOG" id="ENOG502QW8X">
    <property type="taxonomic scope" value="Eukaryota"/>
</dbReference>
<dbReference type="GO" id="GO:0000978">
    <property type="term" value="F:RNA polymerase II cis-regulatory region sequence-specific DNA binding"/>
    <property type="evidence" value="ECO:0007669"/>
    <property type="project" value="TreeGrafter"/>
</dbReference>
<dbReference type="AlphaFoldDB" id="I2GYW2"/>
<keyword evidence="7" id="KW-0472">Membrane</keyword>